<dbReference type="AlphaFoldDB" id="A0A2A3U046"/>
<evidence type="ECO:0000313" key="3">
    <source>
        <dbReference type="Proteomes" id="UP000217918"/>
    </source>
</evidence>
<feature type="transmembrane region" description="Helical" evidence="1">
    <location>
        <begin position="31"/>
        <end position="51"/>
    </location>
</feature>
<dbReference type="Proteomes" id="UP000217918">
    <property type="component" value="Unassembled WGS sequence"/>
</dbReference>
<keyword evidence="1" id="KW-1133">Transmembrane helix</keyword>
<feature type="transmembrane region" description="Helical" evidence="1">
    <location>
        <begin position="67"/>
        <end position="89"/>
    </location>
</feature>
<evidence type="ECO:0000256" key="1">
    <source>
        <dbReference type="SAM" id="Phobius"/>
    </source>
</evidence>
<dbReference type="EMBL" id="NVYO01000001">
    <property type="protein sequence ID" value="PBQ24724.1"/>
    <property type="molecule type" value="Genomic_DNA"/>
</dbReference>
<feature type="transmembrane region" description="Helical" evidence="1">
    <location>
        <begin position="95"/>
        <end position="116"/>
    </location>
</feature>
<dbReference type="RefSeq" id="WP_096110390.1">
    <property type="nucleotide sequence ID" value="NZ_NVYO01000001.1"/>
</dbReference>
<organism evidence="2 3">
    <name type="scientific">Levilactobacillus brevis</name>
    <name type="common">Lactobacillus brevis</name>
    <dbReference type="NCBI Taxonomy" id="1580"/>
    <lineage>
        <taxon>Bacteria</taxon>
        <taxon>Bacillati</taxon>
        <taxon>Bacillota</taxon>
        <taxon>Bacilli</taxon>
        <taxon>Lactobacillales</taxon>
        <taxon>Lactobacillaceae</taxon>
        <taxon>Levilactobacillus</taxon>
    </lineage>
</organism>
<evidence type="ECO:0000313" key="2">
    <source>
        <dbReference type="EMBL" id="PBQ24724.1"/>
    </source>
</evidence>
<protein>
    <submittedName>
        <fullName evidence="2">Uncharacterized protein</fullName>
    </submittedName>
</protein>
<keyword evidence="1" id="KW-0472">Membrane</keyword>
<accession>A0A2A3U046</accession>
<reference evidence="2 3" key="1">
    <citation type="submission" date="2017-09" db="EMBL/GenBank/DDBJ databases">
        <title>Genome sequence of Lactobacillus brevis D7.</title>
        <authorList>
            <person name="Kwon M.-S."/>
            <person name="Lim S.K."/>
            <person name="Choi H.-J."/>
        </authorList>
    </citation>
    <scope>NUCLEOTIDE SEQUENCE [LARGE SCALE GENOMIC DNA]</scope>
    <source>
        <strain evidence="2 3">D7</strain>
    </source>
</reference>
<comment type="caution">
    <text evidence="2">The sequence shown here is derived from an EMBL/GenBank/DDBJ whole genome shotgun (WGS) entry which is preliminary data.</text>
</comment>
<name>A0A2A3U046_LEVBR</name>
<proteinExistence type="predicted"/>
<keyword evidence="1" id="KW-0812">Transmembrane</keyword>
<sequence length="123" mass="14332">MVISIKRILLVLFSILVGVFAAINFKYALEMRIILAVAFSIVNIFSSLYTLSHWRELRENRYSQSQYFLMFIVMEAALWVFTALVPSGLTGIASWLWLAAINLCFFGILVIIAIFYERLWRKR</sequence>
<gene>
    <name evidence="2" type="ORF">CNR29_12115</name>
</gene>